<proteinExistence type="inferred from homology"/>
<dbReference type="InterPro" id="IPR036188">
    <property type="entry name" value="FAD/NAD-bd_sf"/>
</dbReference>
<keyword evidence="9" id="KW-1185">Reference proteome</keyword>
<name>A0AAD6UKY9_9AGAR</name>
<evidence type="ECO:0000313" key="9">
    <source>
        <dbReference type="Proteomes" id="UP001219525"/>
    </source>
</evidence>
<dbReference type="PIRSF" id="PIRSF000137">
    <property type="entry name" value="Alcohol_oxidase"/>
    <property type="match status" value="1"/>
</dbReference>
<dbReference type="InterPro" id="IPR007867">
    <property type="entry name" value="GMC_OxRtase_C"/>
</dbReference>
<dbReference type="SUPFAM" id="SSF51905">
    <property type="entry name" value="FAD/NAD(P)-binding domain"/>
    <property type="match status" value="1"/>
</dbReference>
<evidence type="ECO:0000256" key="3">
    <source>
        <dbReference type="ARBA" id="ARBA00022630"/>
    </source>
</evidence>
<evidence type="ECO:0000256" key="4">
    <source>
        <dbReference type="ARBA" id="ARBA00022827"/>
    </source>
</evidence>
<evidence type="ECO:0000259" key="7">
    <source>
        <dbReference type="PROSITE" id="PS00624"/>
    </source>
</evidence>
<accession>A0AAD6UKY9</accession>
<feature type="binding site" evidence="5">
    <location>
        <position position="117"/>
    </location>
    <ligand>
        <name>FAD</name>
        <dbReference type="ChEBI" id="CHEBI:57692"/>
    </ligand>
</feature>
<evidence type="ECO:0000256" key="6">
    <source>
        <dbReference type="SAM" id="SignalP"/>
    </source>
</evidence>
<feature type="chain" id="PRO_5041968441" evidence="6">
    <location>
        <begin position="20"/>
        <end position="569"/>
    </location>
</feature>
<gene>
    <name evidence="8" type="ORF">GGX14DRAFT_553197</name>
</gene>
<dbReference type="SUPFAM" id="SSF54373">
    <property type="entry name" value="FAD-linked reductases, C-terminal domain"/>
    <property type="match status" value="1"/>
</dbReference>
<dbReference type="Pfam" id="PF00732">
    <property type="entry name" value="GMC_oxred_N"/>
    <property type="match status" value="1"/>
</dbReference>
<organism evidence="8 9">
    <name type="scientific">Mycena pura</name>
    <dbReference type="NCBI Taxonomy" id="153505"/>
    <lineage>
        <taxon>Eukaryota</taxon>
        <taxon>Fungi</taxon>
        <taxon>Dikarya</taxon>
        <taxon>Basidiomycota</taxon>
        <taxon>Agaricomycotina</taxon>
        <taxon>Agaricomycetes</taxon>
        <taxon>Agaricomycetidae</taxon>
        <taxon>Agaricales</taxon>
        <taxon>Marasmiineae</taxon>
        <taxon>Mycenaceae</taxon>
        <taxon>Mycena</taxon>
    </lineage>
</organism>
<feature type="signal peptide" evidence="6">
    <location>
        <begin position="1"/>
        <end position="19"/>
    </location>
</feature>
<dbReference type="Gene3D" id="3.50.50.60">
    <property type="entry name" value="FAD/NAD(P)-binding domain"/>
    <property type="match status" value="2"/>
</dbReference>
<feature type="domain" description="Glucose-methanol-choline oxidoreductase N-terminal" evidence="7">
    <location>
        <begin position="331"/>
        <end position="345"/>
    </location>
</feature>
<protein>
    <submittedName>
        <fullName evidence="8">Pyranose dehydrogenase</fullName>
    </submittedName>
</protein>
<keyword evidence="4 5" id="KW-0274">FAD</keyword>
<dbReference type="InterPro" id="IPR012132">
    <property type="entry name" value="GMC_OxRdtase"/>
</dbReference>
<dbReference type="Pfam" id="PF05199">
    <property type="entry name" value="GMC_oxred_C"/>
    <property type="match status" value="1"/>
</dbReference>
<feature type="binding site" evidence="5">
    <location>
        <position position="291"/>
    </location>
    <ligand>
        <name>FAD</name>
        <dbReference type="ChEBI" id="CHEBI:57692"/>
    </ligand>
</feature>
<comment type="similarity">
    <text evidence="2">Belongs to the GMC oxidoreductase family.</text>
</comment>
<dbReference type="PANTHER" id="PTHR11552">
    <property type="entry name" value="GLUCOSE-METHANOL-CHOLINE GMC OXIDOREDUCTASE"/>
    <property type="match status" value="1"/>
</dbReference>
<dbReference type="Proteomes" id="UP001219525">
    <property type="component" value="Unassembled WGS sequence"/>
</dbReference>
<keyword evidence="6" id="KW-0732">Signal</keyword>
<evidence type="ECO:0000256" key="5">
    <source>
        <dbReference type="PIRSR" id="PIRSR000137-2"/>
    </source>
</evidence>
<evidence type="ECO:0000313" key="8">
    <source>
        <dbReference type="EMBL" id="KAJ7189882.1"/>
    </source>
</evidence>
<keyword evidence="3" id="KW-0285">Flavoprotein</keyword>
<dbReference type="Gene3D" id="3.30.560.10">
    <property type="entry name" value="Glucose Oxidase, domain 3"/>
    <property type="match status" value="1"/>
</dbReference>
<evidence type="ECO:0000256" key="1">
    <source>
        <dbReference type="ARBA" id="ARBA00001974"/>
    </source>
</evidence>
<dbReference type="GO" id="GO:0016614">
    <property type="term" value="F:oxidoreductase activity, acting on CH-OH group of donors"/>
    <property type="evidence" value="ECO:0007669"/>
    <property type="project" value="InterPro"/>
</dbReference>
<comment type="cofactor">
    <cofactor evidence="1 5">
        <name>FAD</name>
        <dbReference type="ChEBI" id="CHEBI:57692"/>
    </cofactor>
</comment>
<comment type="caution">
    <text evidence="8">The sequence shown here is derived from an EMBL/GenBank/DDBJ whole genome shotgun (WGS) entry which is preliminary data.</text>
</comment>
<dbReference type="InterPro" id="IPR000172">
    <property type="entry name" value="GMC_OxRdtase_N"/>
</dbReference>
<dbReference type="PANTHER" id="PTHR11552:SF147">
    <property type="entry name" value="CHOLINE DEHYDROGENASE, MITOCHONDRIAL"/>
    <property type="match status" value="1"/>
</dbReference>
<reference evidence="8" key="1">
    <citation type="submission" date="2023-03" db="EMBL/GenBank/DDBJ databases">
        <title>Massive genome expansion in bonnet fungi (Mycena s.s.) driven by repeated elements and novel gene families across ecological guilds.</title>
        <authorList>
            <consortium name="Lawrence Berkeley National Laboratory"/>
            <person name="Harder C.B."/>
            <person name="Miyauchi S."/>
            <person name="Viragh M."/>
            <person name="Kuo A."/>
            <person name="Thoen E."/>
            <person name="Andreopoulos B."/>
            <person name="Lu D."/>
            <person name="Skrede I."/>
            <person name="Drula E."/>
            <person name="Henrissat B."/>
            <person name="Morin E."/>
            <person name="Kohler A."/>
            <person name="Barry K."/>
            <person name="LaButti K."/>
            <person name="Morin E."/>
            <person name="Salamov A."/>
            <person name="Lipzen A."/>
            <person name="Mereny Z."/>
            <person name="Hegedus B."/>
            <person name="Baldrian P."/>
            <person name="Stursova M."/>
            <person name="Weitz H."/>
            <person name="Taylor A."/>
            <person name="Grigoriev I.V."/>
            <person name="Nagy L.G."/>
            <person name="Martin F."/>
            <person name="Kauserud H."/>
        </authorList>
    </citation>
    <scope>NUCLEOTIDE SEQUENCE</scope>
    <source>
        <strain evidence="8">9144</strain>
    </source>
</reference>
<dbReference type="PROSITE" id="PS00624">
    <property type="entry name" value="GMC_OXRED_2"/>
    <property type="match status" value="1"/>
</dbReference>
<dbReference type="GO" id="GO:0050660">
    <property type="term" value="F:flavin adenine dinucleotide binding"/>
    <property type="evidence" value="ECO:0007669"/>
    <property type="project" value="InterPro"/>
</dbReference>
<dbReference type="AlphaFoldDB" id="A0AAD6UKY9"/>
<evidence type="ECO:0000256" key="2">
    <source>
        <dbReference type="ARBA" id="ARBA00010790"/>
    </source>
</evidence>
<dbReference type="EMBL" id="JARJCW010000163">
    <property type="protein sequence ID" value="KAJ7189882.1"/>
    <property type="molecule type" value="Genomic_DNA"/>
</dbReference>
<sequence>MQKMCLSWVLLIVLGLVERSVTKIYEDVSDLPGLEYDFVIVGAGAAGNVVANRLTENPKFSVLVLEAGVSNEGLIDSSVPFLVENLLFGPAIYEWNYSTTPQVGLNNRVVPYARAHVLGGCTAHSFSVDYSALDGMFYTRGSAEDFDRYAAVTGDPGWSWNNLLPYFFKACKIPCSLFKTDVSQNEKWTPPADDHDTRGEFNPAVHSTDGINSVSLSGFQWPIFQEHVIQATRELPEEFRFNLDFNSGEPLGLGWLQSTIGGGERSSSATSYLAPKFIQRENLHVLLHAQVSKLVDPQSNKGVVAFGGVQFSQGGSLFTAKATKETILSAGSVGTPTILMNSGVGNKTALTALGIPSVLNLPSVGQNATEQPGINAGWTVNSTQTVDEITQNATLFAQAFSQWNATHTGPFVNIPVTHVSWTRLDADSPIFENVTDPSAGPKTPHIEMFVGTGGFAAGSTGHFMSAGMTVLTPTSRGSITLQSNNPFDPPLIDLGMLTTEFDLFTAREAIKTAYRFVQAPVNPDLLVKGASRLSIIDVSILPFVTSAHTQAAAYVVGERGADLVKERWK</sequence>